<feature type="compositionally biased region" description="Low complexity" evidence="1">
    <location>
        <begin position="31"/>
        <end position="78"/>
    </location>
</feature>
<keyword evidence="2" id="KW-0732">Signal</keyword>
<name>A0A3A9ZFM3_9ACTN</name>
<feature type="region of interest" description="Disordered" evidence="1">
    <location>
        <begin position="26"/>
        <end position="79"/>
    </location>
</feature>
<dbReference type="EMBL" id="RBAL01000001">
    <property type="protein sequence ID" value="RKN47138.1"/>
    <property type="molecule type" value="Genomic_DNA"/>
</dbReference>
<organism evidence="3 4">
    <name type="scientific">Streptomyces hoynatensis</name>
    <dbReference type="NCBI Taxonomy" id="1141874"/>
    <lineage>
        <taxon>Bacteria</taxon>
        <taxon>Bacillati</taxon>
        <taxon>Actinomycetota</taxon>
        <taxon>Actinomycetes</taxon>
        <taxon>Kitasatosporales</taxon>
        <taxon>Streptomycetaceae</taxon>
        <taxon>Streptomyces</taxon>
    </lineage>
</organism>
<evidence type="ECO:0008006" key="5">
    <source>
        <dbReference type="Google" id="ProtNLM"/>
    </source>
</evidence>
<dbReference type="OrthoDB" id="4828536at2"/>
<dbReference type="AlphaFoldDB" id="A0A3A9ZFM3"/>
<reference evidence="3 4" key="1">
    <citation type="journal article" date="2014" name="Int. J. Syst. Evol. Microbiol.">
        <title>Streptomyces hoynatensis sp. nov., isolated from deep marine sediment.</title>
        <authorList>
            <person name="Veyisoglu A."/>
            <person name="Sahin N."/>
        </authorList>
    </citation>
    <scope>NUCLEOTIDE SEQUENCE [LARGE SCALE GENOMIC DNA]</scope>
    <source>
        <strain evidence="3 4">KCTC 29097</strain>
    </source>
</reference>
<evidence type="ECO:0000256" key="1">
    <source>
        <dbReference type="SAM" id="MobiDB-lite"/>
    </source>
</evidence>
<comment type="caution">
    <text evidence="3">The sequence shown here is derived from an EMBL/GenBank/DDBJ whole genome shotgun (WGS) entry which is preliminary data.</text>
</comment>
<feature type="region of interest" description="Disordered" evidence="1">
    <location>
        <begin position="183"/>
        <end position="230"/>
    </location>
</feature>
<evidence type="ECO:0000313" key="4">
    <source>
        <dbReference type="Proteomes" id="UP000272474"/>
    </source>
</evidence>
<accession>A0A3A9ZFM3</accession>
<sequence>MRRGVSRSALAALALALPWLAGCGGEHGDETSGAATTAAGEAATPAEGAASAGSADAGDAAGSSADAGPSAGTGSSAGVPERAELAARATALGTPLDLVYALDVPGFALARQSVGPAGDDGFQATWVSDADGRLIHLMVEDLGRPDADLHYDDGVRGFVRTEEGRTVTVDADPADVPRDVLREAAESAHPAGPTELAEILPEPQQSQPVERGDLPPEGDGAPLNPEGASG</sequence>
<gene>
    <name evidence="3" type="ORF">D7294_02900</name>
</gene>
<evidence type="ECO:0000313" key="3">
    <source>
        <dbReference type="EMBL" id="RKN47138.1"/>
    </source>
</evidence>
<feature type="chain" id="PRO_5039105546" description="Membrane lipoprotein" evidence="2">
    <location>
        <begin position="22"/>
        <end position="230"/>
    </location>
</feature>
<dbReference type="PROSITE" id="PS51257">
    <property type="entry name" value="PROKAR_LIPOPROTEIN"/>
    <property type="match status" value="1"/>
</dbReference>
<dbReference type="Proteomes" id="UP000272474">
    <property type="component" value="Unassembled WGS sequence"/>
</dbReference>
<protein>
    <recommendedName>
        <fullName evidence="5">Membrane lipoprotein</fullName>
    </recommendedName>
</protein>
<dbReference type="RefSeq" id="WP_120675006.1">
    <property type="nucleotide sequence ID" value="NZ_RBAL01000001.1"/>
</dbReference>
<feature type="signal peptide" evidence="2">
    <location>
        <begin position="1"/>
        <end position="21"/>
    </location>
</feature>
<keyword evidence="4" id="KW-1185">Reference proteome</keyword>
<evidence type="ECO:0000256" key="2">
    <source>
        <dbReference type="SAM" id="SignalP"/>
    </source>
</evidence>
<proteinExistence type="predicted"/>